<dbReference type="Pfam" id="PF10253">
    <property type="entry name" value="PRCC"/>
    <property type="match status" value="1"/>
</dbReference>
<dbReference type="InterPro" id="IPR018800">
    <property type="entry name" value="PRCC"/>
</dbReference>
<dbReference type="PANTHER" id="PTHR13621">
    <property type="entry name" value="PROLINE-RICH PROTEIN PRCC"/>
    <property type="match status" value="1"/>
</dbReference>
<comment type="caution">
    <text evidence="2">The sequence shown here is derived from an EMBL/GenBank/DDBJ whole genome shotgun (WGS) entry which is preliminary data.</text>
</comment>
<evidence type="ECO:0000313" key="2">
    <source>
        <dbReference type="EMBL" id="KAK1751699.1"/>
    </source>
</evidence>
<feature type="region of interest" description="Disordered" evidence="1">
    <location>
        <begin position="1"/>
        <end position="332"/>
    </location>
</feature>
<organism evidence="2 3">
    <name type="scientific">Echria macrotheca</name>
    <dbReference type="NCBI Taxonomy" id="438768"/>
    <lineage>
        <taxon>Eukaryota</taxon>
        <taxon>Fungi</taxon>
        <taxon>Dikarya</taxon>
        <taxon>Ascomycota</taxon>
        <taxon>Pezizomycotina</taxon>
        <taxon>Sordariomycetes</taxon>
        <taxon>Sordariomycetidae</taxon>
        <taxon>Sordariales</taxon>
        <taxon>Schizotheciaceae</taxon>
        <taxon>Echria</taxon>
    </lineage>
</organism>
<feature type="compositionally biased region" description="Low complexity" evidence="1">
    <location>
        <begin position="107"/>
        <end position="118"/>
    </location>
</feature>
<keyword evidence="3" id="KW-1185">Reference proteome</keyword>
<name>A0AAJ0B6L1_9PEZI</name>
<evidence type="ECO:0000313" key="3">
    <source>
        <dbReference type="Proteomes" id="UP001239445"/>
    </source>
</evidence>
<dbReference type="AlphaFoldDB" id="A0AAJ0B6L1"/>
<dbReference type="PANTHER" id="PTHR13621:SF2">
    <property type="entry name" value="PROLINE-RICH PROTEIN PRCC"/>
    <property type="match status" value="1"/>
</dbReference>
<evidence type="ECO:0000256" key="1">
    <source>
        <dbReference type="SAM" id="MobiDB-lite"/>
    </source>
</evidence>
<feature type="compositionally biased region" description="Polar residues" evidence="1">
    <location>
        <begin position="322"/>
        <end position="332"/>
    </location>
</feature>
<sequence length="407" mass="43333">MALVDYSDSDSESESEQQTEQPPPKPTPSASSSTSTQKKPFQKLIDRSADGTAKIRVHLPSAGAEENDDQQPPAKRARTIGASSGPTSRFSNFSSFLPPPKKPAAPAPSASKKPAAAPFQLRTAAEPAFQRGSAFDDDDGDDMGGGGSGLNLPPPKRPTIPEGQKPADEVKLVGKPLMFKPLSVMRKGAGKKKATPTGAGKAAPAPGTAAASGPSQQEVKPAPPPPPAKKKMSLFSTDDDDEPRSKIPDPTPEAEGPYEPIYSLDDFSQQQPPPEEEDTVTSEYSSYHPPPPPPPQQQETSFSSLTQGLNLSAASQRDLFGRNSSAFSSTTNARIVNFNMEQEYAANEALRASGEQQTYNPVRAIAPGKHSLRQVVSMAQNNQDALEDSFVQGRVNRKDAAGRYGWK</sequence>
<feature type="compositionally biased region" description="Acidic residues" evidence="1">
    <location>
        <begin position="7"/>
        <end position="17"/>
    </location>
</feature>
<reference evidence="2" key="1">
    <citation type="submission" date="2023-06" db="EMBL/GenBank/DDBJ databases">
        <title>Genome-scale phylogeny and comparative genomics of the fungal order Sordariales.</title>
        <authorList>
            <consortium name="Lawrence Berkeley National Laboratory"/>
            <person name="Hensen N."/>
            <person name="Bonometti L."/>
            <person name="Westerberg I."/>
            <person name="Brannstrom I.O."/>
            <person name="Guillou S."/>
            <person name="Cros-Aarteil S."/>
            <person name="Calhoun S."/>
            <person name="Haridas S."/>
            <person name="Kuo A."/>
            <person name="Mondo S."/>
            <person name="Pangilinan J."/>
            <person name="Riley R."/>
            <person name="Labutti K."/>
            <person name="Andreopoulos B."/>
            <person name="Lipzen A."/>
            <person name="Chen C."/>
            <person name="Yanf M."/>
            <person name="Daum C."/>
            <person name="Ng V."/>
            <person name="Clum A."/>
            <person name="Steindorff A."/>
            <person name="Ohm R."/>
            <person name="Martin F."/>
            <person name="Silar P."/>
            <person name="Natvig D."/>
            <person name="Lalanne C."/>
            <person name="Gautier V."/>
            <person name="Ament-Velasquez S.L."/>
            <person name="Kruys A."/>
            <person name="Hutchinson M.I."/>
            <person name="Powell A.J."/>
            <person name="Barry K."/>
            <person name="Miller A.N."/>
            <person name="Grigoriev I.V."/>
            <person name="Debuchy R."/>
            <person name="Gladieux P."/>
            <person name="Thoren M.H."/>
            <person name="Johannesson H."/>
        </authorList>
    </citation>
    <scope>NUCLEOTIDE SEQUENCE</scope>
    <source>
        <strain evidence="2">PSN4</strain>
    </source>
</reference>
<dbReference type="EMBL" id="MU839841">
    <property type="protein sequence ID" value="KAK1751699.1"/>
    <property type="molecule type" value="Genomic_DNA"/>
</dbReference>
<feature type="compositionally biased region" description="Low complexity" evidence="1">
    <location>
        <begin position="195"/>
        <end position="211"/>
    </location>
</feature>
<feature type="compositionally biased region" description="Pro residues" evidence="1">
    <location>
        <begin position="97"/>
        <end position="106"/>
    </location>
</feature>
<dbReference type="Proteomes" id="UP001239445">
    <property type="component" value="Unassembled WGS sequence"/>
</dbReference>
<proteinExistence type="predicted"/>
<protein>
    <submittedName>
        <fullName evidence="2">Mitotic checkpoint regulator, MAD2B-interacting-domain-containing protein</fullName>
    </submittedName>
</protein>
<feature type="compositionally biased region" description="Low complexity" evidence="1">
    <location>
        <begin position="28"/>
        <end position="39"/>
    </location>
</feature>
<feature type="compositionally biased region" description="Polar residues" evidence="1">
    <location>
        <begin position="81"/>
        <end position="95"/>
    </location>
</feature>
<dbReference type="GO" id="GO:0005634">
    <property type="term" value="C:nucleus"/>
    <property type="evidence" value="ECO:0007669"/>
    <property type="project" value="TreeGrafter"/>
</dbReference>
<accession>A0AAJ0B6L1</accession>
<feature type="compositionally biased region" description="Polar residues" evidence="1">
    <location>
        <begin position="299"/>
        <end position="315"/>
    </location>
</feature>
<gene>
    <name evidence="2" type="ORF">QBC47DRAFT_390784</name>
</gene>